<evidence type="ECO:0008006" key="3">
    <source>
        <dbReference type="Google" id="ProtNLM"/>
    </source>
</evidence>
<protein>
    <recommendedName>
        <fullName evidence="3">ATP-binding protein</fullName>
    </recommendedName>
</protein>
<gene>
    <name evidence="1" type="ORF">ACFQ19_20060</name>
</gene>
<organism evidence="1 2">
    <name type="scientific">Oceanobacillus locisalsi</name>
    <dbReference type="NCBI Taxonomy" id="546107"/>
    <lineage>
        <taxon>Bacteria</taxon>
        <taxon>Bacillati</taxon>
        <taxon>Bacillota</taxon>
        <taxon>Bacilli</taxon>
        <taxon>Bacillales</taxon>
        <taxon>Bacillaceae</taxon>
        <taxon>Oceanobacillus</taxon>
    </lineage>
</organism>
<name>A0ABW3NP45_9BACI</name>
<keyword evidence="2" id="KW-1185">Reference proteome</keyword>
<reference evidence="2" key="1">
    <citation type="journal article" date="2019" name="Int. J. Syst. Evol. Microbiol.">
        <title>The Global Catalogue of Microorganisms (GCM) 10K type strain sequencing project: providing services to taxonomists for standard genome sequencing and annotation.</title>
        <authorList>
            <consortium name="The Broad Institute Genomics Platform"/>
            <consortium name="The Broad Institute Genome Sequencing Center for Infectious Disease"/>
            <person name="Wu L."/>
            <person name="Ma J."/>
        </authorList>
    </citation>
    <scope>NUCLEOTIDE SEQUENCE [LARGE SCALE GENOMIC DNA]</scope>
    <source>
        <strain evidence="2">CCUG 56608</strain>
    </source>
</reference>
<evidence type="ECO:0000313" key="1">
    <source>
        <dbReference type="EMBL" id="MFD1068276.1"/>
    </source>
</evidence>
<dbReference type="EMBL" id="JBHTKK010000047">
    <property type="protein sequence ID" value="MFD1068276.1"/>
    <property type="molecule type" value="Genomic_DNA"/>
</dbReference>
<dbReference type="InterPro" id="IPR016024">
    <property type="entry name" value="ARM-type_fold"/>
</dbReference>
<accession>A0ABW3NP45</accession>
<dbReference type="InterPro" id="IPR027417">
    <property type="entry name" value="P-loop_NTPase"/>
</dbReference>
<dbReference type="Proteomes" id="UP001597041">
    <property type="component" value="Unassembled WGS sequence"/>
</dbReference>
<dbReference type="SUPFAM" id="SSF48371">
    <property type="entry name" value="ARM repeat"/>
    <property type="match status" value="1"/>
</dbReference>
<dbReference type="RefSeq" id="WP_379594617.1">
    <property type="nucleotide sequence ID" value="NZ_JBHTKK010000047.1"/>
</dbReference>
<sequence>MPFEVGGRADKSGNSYEVRWVVKQMLRLVKEEITSITWEAVGAKEEGIDLWIKNKDGSLVCSQCKARNGSKESWSISDLGSKKVFVNAKKHLDSNENITYQFVSAVNSMMLNDITNRARNTNDSPIDFYESQIKNSEKVHDDYKRIASYFGLGYTSVQDNGQLLNYLKRMYVIHFSDDLETKKTLKETISYLFTGDSESIYNLLLNFPLENDLLGKEISSYAVLNFLESRGGISLRKLHNDERIIPRFENLNKEFVSSFVKINGSLIHRRESEECYKKVLNGNSIIIHGKAGSGKSGCIIELLNRFKQENIPYLALKLDRRVPEYSSNKYGEQLDLPASPVHCIDAIAGDKEAVLILDQLDAIRWTNSHSSTALEVCREMIEEVNHLNKERNKKISIVFSCRTFDFENDIGLKTLFSNQQNNDVENKVWKEIIISELDDKKVKEVVGGSYDNLSKKLKLLLKIPNNLYIWSNLEDSRKNNIYLSSSDLIKEWWEQLSIKIESLGVSIHSINELKDTIAKQMDKLGKLTIPKLLISDCSKVATEQLLSNGLLLSKGNSIGFVHQSFFDYFLVEKMIRKIFEGDSISNILGPISKQTPSKRYQLQMLLENLLNDDIDYFIDVGVELINSKDIRFYMKYVFFEVLGQTESVTFKVKTFLKEYINISHWKSHLLDIVFAKHPTFIKLLIQEGFITKWLNSEDERVTAMMLLGSVNSKMPDELTSLLYPLAFKENELDKMINSLFCRDIADDSDNMFEFRLELLRFRPHLCSEYIYWGLFTQKCPYRMLRLIDVIVKNFVEESIKDRNRLNKKALKNFIESAKSNPEYVWENYMPYIAKITQNVISLYDKKLNFWKSEQYTKYMYGRTYIEMIKVAGKELIKNDTVNILESCKKYYEYNSLIINEILLNVMEDCPSKYSDFVIKLLIENPHKRFFNYTGERDNYLFSAKQIIEKHSKTCSGEVFNRLENVLYYYREENELVRARRRFEFNKENRKKKSKQLVYYRYWGEVQTYLISALDQNRISRNTFQLKKILERRSNGQVNIHKKNRVSTGWVSSTIGNKAEKIKDKEWLRIITQKKYQNEKWNLSEGAILESSPEQFARDFERIGKKEPNRFAKLALELPEDIEYNYITAIFNIIGVKEPAKDIVENKAWYPVSLDLAQKLYTKWSNIYDISVVMSLCRGIRERSGELWNKDILNLITNIAKNHPNPEPGKLNIMSSKESELETIESIFMNSMNCARGCAAEAIAALLWENGDRYNDFRVAIESIVNDKDLAVNMSAIECIKPIMNYNKEFAVECFFKLAKKDLRLVSHPYANEIFYYLYKEYPEDIKELVLEMFKSRFEDVALAGAKHVANMYVFYGCFEDTIFNKFKKSKNRIEGMLGVAVTLIDTQKYHEQCKEIILQIIGENGMSEDFTYLYSRLLSEDKLNVQEDEELILRLVTSKANKGIIRDFIMFISENDVQIVVFKNVIFGICRNLIHNFNHEVNNVGSELYGVTPELSKLIALLYDKTQNDFQVNQQCLDIWDEMFENQIGTIRELTEAIMDK</sequence>
<comment type="caution">
    <text evidence="1">The sequence shown here is derived from an EMBL/GenBank/DDBJ whole genome shotgun (WGS) entry which is preliminary data.</text>
</comment>
<proteinExistence type="predicted"/>
<evidence type="ECO:0000313" key="2">
    <source>
        <dbReference type="Proteomes" id="UP001597041"/>
    </source>
</evidence>
<dbReference type="SUPFAM" id="SSF52540">
    <property type="entry name" value="P-loop containing nucleoside triphosphate hydrolases"/>
    <property type="match status" value="1"/>
</dbReference>